<sequence length="116" mass="12572">MQRRAHYGGLGSDGAIVAPYNPFNTLEWAVAGTTISGSKGWSEDQTVSREVALQAHTINNAKLLFMEAHLGSLEVGKQADIVVLDQDYLAVEPEDISEIKPLLTMTAGQIVFDDLN</sequence>
<keyword evidence="3" id="KW-1185">Reference proteome</keyword>
<dbReference type="SUPFAM" id="SSF51338">
    <property type="entry name" value="Composite domain of metallo-dependent hydrolases"/>
    <property type="match status" value="1"/>
</dbReference>
<dbReference type="InterPro" id="IPR011059">
    <property type="entry name" value="Metal-dep_hydrolase_composite"/>
</dbReference>
<dbReference type="PANTHER" id="PTHR22642:SF2">
    <property type="entry name" value="PROTEIN LONG AFTER FAR-RED 3"/>
    <property type="match status" value="1"/>
</dbReference>
<dbReference type="Pfam" id="PF07969">
    <property type="entry name" value="Amidohydro_3"/>
    <property type="match status" value="1"/>
</dbReference>
<evidence type="ECO:0000259" key="1">
    <source>
        <dbReference type="Pfam" id="PF07969"/>
    </source>
</evidence>
<protein>
    <submittedName>
        <fullName evidence="2">Exoenzymes regulatory protein AepA</fullName>
    </submittedName>
</protein>
<dbReference type="PANTHER" id="PTHR22642">
    <property type="entry name" value="IMIDAZOLONEPROPIONASE"/>
    <property type="match status" value="1"/>
</dbReference>
<name>A0A090SR42_9VIBR</name>
<feature type="domain" description="Amidohydrolase 3" evidence="1">
    <location>
        <begin position="10"/>
        <end position="112"/>
    </location>
</feature>
<dbReference type="EMBL" id="BBMR01000010">
    <property type="protein sequence ID" value="GAL21842.1"/>
    <property type="molecule type" value="Genomic_DNA"/>
</dbReference>
<organism evidence="2 3">
    <name type="scientific">Vibrio maritimus</name>
    <dbReference type="NCBI Taxonomy" id="990268"/>
    <lineage>
        <taxon>Bacteria</taxon>
        <taxon>Pseudomonadati</taxon>
        <taxon>Pseudomonadota</taxon>
        <taxon>Gammaproteobacteria</taxon>
        <taxon>Vibrionales</taxon>
        <taxon>Vibrionaceae</taxon>
        <taxon>Vibrio</taxon>
    </lineage>
</organism>
<dbReference type="Gene3D" id="2.30.40.10">
    <property type="entry name" value="Urease, subunit C, domain 1"/>
    <property type="match status" value="1"/>
</dbReference>
<evidence type="ECO:0000313" key="3">
    <source>
        <dbReference type="Proteomes" id="UP000029228"/>
    </source>
</evidence>
<evidence type="ECO:0000313" key="2">
    <source>
        <dbReference type="EMBL" id="GAL21842.1"/>
    </source>
</evidence>
<reference evidence="2 3" key="1">
    <citation type="submission" date="2014-09" db="EMBL/GenBank/DDBJ databases">
        <title>Vibrio maritimus JCM 19235. (C45) whole genome shotgun sequence.</title>
        <authorList>
            <person name="Sawabe T."/>
            <person name="Meirelles P."/>
            <person name="Nakanishi M."/>
            <person name="Sayaka M."/>
            <person name="Hattori M."/>
            <person name="Ohkuma M."/>
        </authorList>
    </citation>
    <scope>NUCLEOTIDE SEQUENCE [LARGE SCALE GENOMIC DNA]</scope>
    <source>
        <strain evidence="3">JCM19235</strain>
    </source>
</reference>
<proteinExistence type="predicted"/>
<gene>
    <name evidence="2" type="ORF">JCM19235_1668</name>
</gene>
<dbReference type="GO" id="GO:0016810">
    <property type="term" value="F:hydrolase activity, acting on carbon-nitrogen (but not peptide) bonds"/>
    <property type="evidence" value="ECO:0007669"/>
    <property type="project" value="InterPro"/>
</dbReference>
<comment type="caution">
    <text evidence="2">The sequence shown here is derived from an EMBL/GenBank/DDBJ whole genome shotgun (WGS) entry which is preliminary data.</text>
</comment>
<accession>A0A090SR42</accession>
<dbReference type="Proteomes" id="UP000029228">
    <property type="component" value="Unassembled WGS sequence"/>
</dbReference>
<dbReference type="STRING" id="990268.JCM19235_1668"/>
<dbReference type="InterPro" id="IPR013108">
    <property type="entry name" value="Amidohydro_3"/>
</dbReference>
<dbReference type="Gene3D" id="3.20.20.140">
    <property type="entry name" value="Metal-dependent hydrolases"/>
    <property type="match status" value="1"/>
</dbReference>
<dbReference type="AlphaFoldDB" id="A0A090SR42"/>
<reference evidence="2 3" key="2">
    <citation type="submission" date="2014-09" db="EMBL/GenBank/DDBJ databases">
        <authorList>
            <consortium name="NBRP consortium"/>
            <person name="Sawabe T."/>
            <person name="Meirelles P."/>
            <person name="Nakanishi M."/>
            <person name="Sayaka M."/>
            <person name="Hattori M."/>
            <person name="Ohkuma M."/>
        </authorList>
    </citation>
    <scope>NUCLEOTIDE SEQUENCE [LARGE SCALE GENOMIC DNA]</scope>
    <source>
        <strain evidence="3">JCM19235</strain>
    </source>
</reference>